<accession>A0ABT6QY24</accession>
<feature type="region of interest" description="Disordered" evidence="1">
    <location>
        <begin position="20"/>
        <end position="59"/>
    </location>
</feature>
<feature type="compositionally biased region" description="Acidic residues" evidence="1">
    <location>
        <begin position="26"/>
        <end position="36"/>
    </location>
</feature>
<gene>
    <name evidence="2" type="ORF">QK289_01115</name>
</gene>
<keyword evidence="3" id="KW-1185">Reference proteome</keyword>
<reference evidence="2 3" key="1">
    <citation type="submission" date="2023-04" db="EMBL/GenBank/DDBJ databases">
        <title>Antarctic isolates genomes.</title>
        <authorList>
            <person name="Dimov S.G."/>
        </authorList>
    </citation>
    <scope>NUCLEOTIDE SEQUENCE [LARGE SCALE GENOMIC DNA]</scope>
    <source>
        <strain evidence="2 3">AL19</strain>
    </source>
</reference>
<dbReference type="RefSeq" id="WP_012371303.1">
    <property type="nucleotide sequence ID" value="NZ_JASBQV010000001.1"/>
</dbReference>
<organism evidence="2 3">
    <name type="scientific">Exiguobacterium antarcticum</name>
    <dbReference type="NCBI Taxonomy" id="132920"/>
    <lineage>
        <taxon>Bacteria</taxon>
        <taxon>Bacillati</taxon>
        <taxon>Bacillota</taxon>
        <taxon>Bacilli</taxon>
        <taxon>Bacillales</taxon>
        <taxon>Bacillales Family XII. Incertae Sedis</taxon>
        <taxon>Exiguobacterium</taxon>
    </lineage>
</organism>
<comment type="caution">
    <text evidence="2">The sequence shown here is derived from an EMBL/GenBank/DDBJ whole genome shotgun (WGS) entry which is preliminary data.</text>
</comment>
<dbReference type="EMBL" id="JASBQV010000001">
    <property type="protein sequence ID" value="MDI3233587.1"/>
    <property type="molecule type" value="Genomic_DNA"/>
</dbReference>
<evidence type="ECO:0000256" key="1">
    <source>
        <dbReference type="SAM" id="MobiDB-lite"/>
    </source>
</evidence>
<dbReference type="Proteomes" id="UP001243286">
    <property type="component" value="Unassembled WGS sequence"/>
</dbReference>
<evidence type="ECO:0000313" key="2">
    <source>
        <dbReference type="EMBL" id="MDI3233587.1"/>
    </source>
</evidence>
<evidence type="ECO:0000313" key="3">
    <source>
        <dbReference type="Proteomes" id="UP001243286"/>
    </source>
</evidence>
<name>A0ABT6QY24_9BACL</name>
<sequence>MTKREDKKRKVVKPFYRSDGSYDQFIEPDVESESWEEAERPISDLPDAYEEEKYRRESL</sequence>
<proteinExistence type="predicted"/>
<protein>
    <submittedName>
        <fullName evidence="2">Uncharacterized protein</fullName>
    </submittedName>
</protein>